<keyword evidence="3" id="KW-1185">Reference proteome</keyword>
<comment type="caution">
    <text evidence="2">The sequence shown here is derived from an EMBL/GenBank/DDBJ whole genome shotgun (WGS) entry which is preliminary data.</text>
</comment>
<sequence length="67" mass="7513">MLGNQGEERSRFCDSHGGCALGDPPTVFEESIDKSYEKRKNAAREIEEIVKRLAMVGDHDKITAMMN</sequence>
<feature type="region of interest" description="Disordered" evidence="1">
    <location>
        <begin position="1"/>
        <end position="20"/>
    </location>
</feature>
<feature type="compositionally biased region" description="Basic and acidic residues" evidence="1">
    <location>
        <begin position="1"/>
        <end position="14"/>
    </location>
</feature>
<dbReference type="AlphaFoldDB" id="A0AAP0PQV0"/>
<proteinExistence type="predicted"/>
<evidence type="ECO:0000313" key="2">
    <source>
        <dbReference type="EMBL" id="KAK9151329.1"/>
    </source>
</evidence>
<dbReference type="EMBL" id="JBBNAF010000004">
    <property type="protein sequence ID" value="KAK9151329.1"/>
    <property type="molecule type" value="Genomic_DNA"/>
</dbReference>
<reference evidence="2 3" key="1">
    <citation type="submission" date="2024-01" db="EMBL/GenBank/DDBJ databases">
        <title>Genome assemblies of Stephania.</title>
        <authorList>
            <person name="Yang L."/>
        </authorList>
    </citation>
    <scope>NUCLEOTIDE SEQUENCE [LARGE SCALE GENOMIC DNA]</scope>
    <source>
        <strain evidence="2">YNDBR</strain>
        <tissue evidence="2">Leaf</tissue>
    </source>
</reference>
<evidence type="ECO:0000256" key="1">
    <source>
        <dbReference type="SAM" id="MobiDB-lite"/>
    </source>
</evidence>
<dbReference type="Proteomes" id="UP001420932">
    <property type="component" value="Unassembled WGS sequence"/>
</dbReference>
<gene>
    <name evidence="2" type="ORF">Syun_009638</name>
</gene>
<evidence type="ECO:0000313" key="3">
    <source>
        <dbReference type="Proteomes" id="UP001420932"/>
    </source>
</evidence>
<organism evidence="2 3">
    <name type="scientific">Stephania yunnanensis</name>
    <dbReference type="NCBI Taxonomy" id="152371"/>
    <lineage>
        <taxon>Eukaryota</taxon>
        <taxon>Viridiplantae</taxon>
        <taxon>Streptophyta</taxon>
        <taxon>Embryophyta</taxon>
        <taxon>Tracheophyta</taxon>
        <taxon>Spermatophyta</taxon>
        <taxon>Magnoliopsida</taxon>
        <taxon>Ranunculales</taxon>
        <taxon>Menispermaceae</taxon>
        <taxon>Menispermoideae</taxon>
        <taxon>Cissampelideae</taxon>
        <taxon>Stephania</taxon>
    </lineage>
</organism>
<protein>
    <submittedName>
        <fullName evidence="2">Uncharacterized protein</fullName>
    </submittedName>
</protein>
<accession>A0AAP0PQV0</accession>
<name>A0AAP0PQV0_9MAGN</name>